<evidence type="ECO:0000313" key="1">
    <source>
        <dbReference type="EMBL" id="RHZ83225.1"/>
    </source>
</evidence>
<sequence length="122" mass="14357">MKLRVTCHVCCTEDEDYEGVELEDKPKSEEIGYLMSLMNSKHQKDTIKGVMTEERANHVIHNHHLKTMTDLNDHLRYIFKKMFKQEPPKILAFPLIRFEWRILNVSMSAPDKIINIDTTLPC</sequence>
<reference evidence="1 2" key="1">
    <citation type="submission" date="2018-08" db="EMBL/GenBank/DDBJ databases">
        <title>Genome and evolution of the arbuscular mycorrhizal fungus Diversispora epigaea (formerly Glomus versiforme) and its bacterial endosymbionts.</title>
        <authorList>
            <person name="Sun X."/>
            <person name="Fei Z."/>
            <person name="Harrison M."/>
        </authorList>
    </citation>
    <scope>NUCLEOTIDE SEQUENCE [LARGE SCALE GENOMIC DNA]</scope>
    <source>
        <strain evidence="1 2">IT104</strain>
    </source>
</reference>
<dbReference type="Proteomes" id="UP000266861">
    <property type="component" value="Unassembled WGS sequence"/>
</dbReference>
<dbReference type="EMBL" id="PQFF01000092">
    <property type="protein sequence ID" value="RHZ83225.1"/>
    <property type="molecule type" value="Genomic_DNA"/>
</dbReference>
<proteinExistence type="predicted"/>
<dbReference type="AlphaFoldDB" id="A0A397J4I0"/>
<comment type="caution">
    <text evidence="1">The sequence shown here is derived from an EMBL/GenBank/DDBJ whole genome shotgun (WGS) entry which is preliminary data.</text>
</comment>
<protein>
    <submittedName>
        <fullName evidence="1">Uncharacterized protein</fullName>
    </submittedName>
</protein>
<organism evidence="1 2">
    <name type="scientific">Diversispora epigaea</name>
    <dbReference type="NCBI Taxonomy" id="1348612"/>
    <lineage>
        <taxon>Eukaryota</taxon>
        <taxon>Fungi</taxon>
        <taxon>Fungi incertae sedis</taxon>
        <taxon>Mucoromycota</taxon>
        <taxon>Glomeromycotina</taxon>
        <taxon>Glomeromycetes</taxon>
        <taxon>Diversisporales</taxon>
        <taxon>Diversisporaceae</taxon>
        <taxon>Diversispora</taxon>
    </lineage>
</organism>
<keyword evidence="2" id="KW-1185">Reference proteome</keyword>
<evidence type="ECO:0000313" key="2">
    <source>
        <dbReference type="Proteomes" id="UP000266861"/>
    </source>
</evidence>
<gene>
    <name evidence="1" type="ORF">Glove_99g55</name>
</gene>
<accession>A0A397J4I0</accession>
<name>A0A397J4I0_9GLOM</name>